<keyword evidence="7 11" id="KW-1133">Transmembrane helix</keyword>
<dbReference type="AlphaFoldDB" id="H2ARS9"/>
<comment type="subcellular location">
    <subcellularLocation>
        <location evidence="1">Cell membrane</location>
        <topology evidence="1">Multi-pass membrane protein</topology>
    </subcellularLocation>
</comment>
<keyword evidence="5" id="KW-0808">Transferase</keyword>
<dbReference type="EMBL" id="HE650823">
    <property type="protein sequence ID" value="CCF57079.1"/>
    <property type="molecule type" value="Genomic_DNA"/>
</dbReference>
<dbReference type="GeneID" id="13884998"/>
<dbReference type="HOGENOM" id="CLU_002572_1_0_1"/>
<keyword evidence="4" id="KW-0328">Glycosyltransferase</keyword>
<keyword evidence="8 11" id="KW-0472">Membrane</keyword>
<dbReference type="Pfam" id="PF03142">
    <property type="entry name" value="Chitin_synth_2"/>
    <property type="match status" value="1"/>
</dbReference>
<evidence type="ECO:0000256" key="1">
    <source>
        <dbReference type="ARBA" id="ARBA00004651"/>
    </source>
</evidence>
<feature type="transmembrane region" description="Helical" evidence="11">
    <location>
        <begin position="1033"/>
        <end position="1055"/>
    </location>
</feature>
<feature type="transmembrane region" description="Helical" evidence="11">
    <location>
        <begin position="1061"/>
        <end position="1080"/>
    </location>
</feature>
<feature type="transmembrane region" description="Helical" evidence="11">
    <location>
        <begin position="238"/>
        <end position="257"/>
    </location>
</feature>
<dbReference type="EC" id="2.4.1.16" evidence="2"/>
<evidence type="ECO:0000313" key="14">
    <source>
        <dbReference type="Proteomes" id="UP000005220"/>
    </source>
</evidence>
<evidence type="ECO:0000256" key="5">
    <source>
        <dbReference type="ARBA" id="ARBA00022679"/>
    </source>
</evidence>
<name>H2ARS9_KAZAF</name>
<dbReference type="PANTHER" id="PTHR22914">
    <property type="entry name" value="CHITIN SYNTHASE"/>
    <property type="match status" value="1"/>
</dbReference>
<feature type="region of interest" description="Disordered" evidence="10">
    <location>
        <begin position="78"/>
        <end position="106"/>
    </location>
</feature>
<dbReference type="RefSeq" id="XP_003956214.1">
    <property type="nucleotide sequence ID" value="XM_003956165.1"/>
</dbReference>
<evidence type="ECO:0000313" key="13">
    <source>
        <dbReference type="EMBL" id="CCF57079.1"/>
    </source>
</evidence>
<feature type="region of interest" description="Disordered" evidence="10">
    <location>
        <begin position="35"/>
        <end position="60"/>
    </location>
</feature>
<feature type="transmembrane region" description="Helical" evidence="11">
    <location>
        <begin position="1087"/>
        <end position="1111"/>
    </location>
</feature>
<dbReference type="SUPFAM" id="SSF53448">
    <property type="entry name" value="Nucleotide-diphospho-sugar transferases"/>
    <property type="match status" value="1"/>
</dbReference>
<evidence type="ECO:0000256" key="9">
    <source>
        <dbReference type="ARBA" id="ARBA00023180"/>
    </source>
</evidence>
<accession>H2ARS9</accession>
<keyword evidence="9" id="KW-0325">Glycoprotein</keyword>
<dbReference type="InterPro" id="IPR004835">
    <property type="entry name" value="Chitin_synth"/>
</dbReference>
<dbReference type="KEGG" id="kaf:KAFR_0C00840"/>
<dbReference type="Proteomes" id="UP000005220">
    <property type="component" value="Chromosome 3"/>
</dbReference>
<feature type="domain" description="Chitin synthase 4-like" evidence="12">
    <location>
        <begin position="394"/>
        <end position="471"/>
    </location>
</feature>
<dbReference type="InterPro" id="IPR054295">
    <property type="entry name" value="CHS4-like_dom"/>
</dbReference>
<gene>
    <name evidence="13" type="primary">KAFR0C00840</name>
    <name evidence="13" type="ORF">KAFR_0C00840</name>
</gene>
<evidence type="ECO:0000256" key="4">
    <source>
        <dbReference type="ARBA" id="ARBA00022676"/>
    </source>
</evidence>
<dbReference type="Pfam" id="PF22997">
    <property type="entry name" value="CHS4"/>
    <property type="match status" value="1"/>
</dbReference>
<dbReference type="eggNOG" id="KOG2571">
    <property type="taxonomic scope" value="Eukaryota"/>
</dbReference>
<keyword evidence="14" id="KW-1185">Reference proteome</keyword>
<dbReference type="STRING" id="1071382.H2ARS9"/>
<dbReference type="PANTHER" id="PTHR22914:SF16">
    <property type="entry name" value="CHITIN SYNTHASE 3"/>
    <property type="match status" value="1"/>
</dbReference>
<organism evidence="13 14">
    <name type="scientific">Kazachstania africana (strain ATCC 22294 / BCRC 22015 / CBS 2517 / CECT 1963 / NBRC 1671 / NRRL Y-8276)</name>
    <name type="common">Yeast</name>
    <name type="synonym">Kluyveromyces africanus</name>
    <dbReference type="NCBI Taxonomy" id="1071382"/>
    <lineage>
        <taxon>Eukaryota</taxon>
        <taxon>Fungi</taxon>
        <taxon>Dikarya</taxon>
        <taxon>Ascomycota</taxon>
        <taxon>Saccharomycotina</taxon>
        <taxon>Saccharomycetes</taxon>
        <taxon>Saccharomycetales</taxon>
        <taxon>Saccharomycetaceae</taxon>
        <taxon>Kazachstania</taxon>
    </lineage>
</organism>
<evidence type="ECO:0000256" key="8">
    <source>
        <dbReference type="ARBA" id="ARBA00023136"/>
    </source>
</evidence>
<dbReference type="CDD" id="cd04190">
    <property type="entry name" value="Chitin_synth_C"/>
    <property type="match status" value="1"/>
</dbReference>
<feature type="transmembrane region" description="Helical" evidence="11">
    <location>
        <begin position="485"/>
        <end position="508"/>
    </location>
</feature>
<dbReference type="GO" id="GO:0004100">
    <property type="term" value="F:chitin synthase activity"/>
    <property type="evidence" value="ECO:0007669"/>
    <property type="project" value="UniProtKB-EC"/>
</dbReference>
<dbReference type="GO" id="GO:0030428">
    <property type="term" value="C:cell septum"/>
    <property type="evidence" value="ECO:0007669"/>
    <property type="project" value="TreeGrafter"/>
</dbReference>
<dbReference type="InterPro" id="IPR029044">
    <property type="entry name" value="Nucleotide-diphossugar_trans"/>
</dbReference>
<evidence type="ECO:0000256" key="11">
    <source>
        <dbReference type="SAM" id="Phobius"/>
    </source>
</evidence>
<keyword evidence="3" id="KW-1003">Cell membrane</keyword>
<sequence>MQTIQQNQDHLTIQASGTALNSSLNCTIIPSKIHNVNEEEDTETSNPSSKGSSGGGTYSLQHSKMKESFYSLEEHGMGAPISRRNDSSEGSSTTSDKVVDNSPGISITPSQLAQLIEKQKSHLEGPRSPTVSELAGFIIKTETISSENGSCSSTTVSQLDKFITKPRKRIKFKEEKAQKVNYQEVHSKKYLKSRPDEALSFWQFYCYIITFWAPSFILKKLGMDTTERQLAWRAKLGLLSVILYLGIFVSFLTFGFTKTFCDHSTLCLKVDSIGKEYMVIHGKVYRFEPYFDDDKNSTELKNSTIFSHRSNGGMDASFLFQNLNGNCFDLITATENSTVPRDSANGNLAWYYPCTFLKTDGTSNPVLEQVEVSNCHLNYNERQEYYSSKSIADVYFTWKQVNNVSRNLVVYNGIVLDLDLLKWIDQKNFRSHPILEYLLKSDLRGYDITTLLSTTEGKKIARCLIDIIKVGRVDSSTVGCIVSDVVLYVSLTMIVSVVVFKFLVACYFHWTIARKQGAFEINNKEMDKRRKAIEEWSNNINEPGPLKEVEGHLRPKHNSSKNRRFMPQKRNAFYGILKERSLSGKANKNRYQTMTTMSQEAKETILLTSEVEHTNSTDSSMFSVQTHAAHLDNRLIHPDAIVQPSPYHRLYNLPLIHVICFVTCYSEEYQAIRTTLDSLATTDYPNSHKMLMVVCDGIIKGQGNDKTTPEIVLSMVENFVVPPQEVKPHSYVAVTSGSKRHNMAKVYAGFYKYDDSTVSAEKQQKVPILVVVKCGAPSEACSSKPGNRGKRDSQIILMSFLQKVTFDERMTRLEFEMLMSIWQLTGTMANFYEAVLMVDADTKIYPDSLTHMVAELVKDPLIMGICGETKIANKRQSWVTAIQVFEYYISHHQIKAFESVFNSVTCLPGCFSIYRIKSPKDVHGFWVPILANPDIVERYSDNDTRTLRKKNLLLLGEDRYLSSLLLKTFPKRKQIFVPKAACKTVVPDTFKVLLSQRRRWINSTVHNLFELVLVRDLCGTFCFSMQFVVVIELMGTLILPLAICFTIYVILFSIFSSPTPVITLILLALILGLPGFVVVVTISRWSYLLWMLIYLLALPIWNFVLPSYAYWKFDDFSWGDTRTIEGESTKKDDHETEGEFDHSMIEMKTWKTFALETTGGKCESTDYL</sequence>
<dbReference type="GO" id="GO:0005886">
    <property type="term" value="C:plasma membrane"/>
    <property type="evidence" value="ECO:0007669"/>
    <property type="project" value="UniProtKB-SubCell"/>
</dbReference>
<evidence type="ECO:0000256" key="6">
    <source>
        <dbReference type="ARBA" id="ARBA00022692"/>
    </source>
</evidence>
<evidence type="ECO:0000256" key="7">
    <source>
        <dbReference type="ARBA" id="ARBA00022989"/>
    </source>
</evidence>
<proteinExistence type="predicted"/>
<dbReference type="OrthoDB" id="370884at2759"/>
<keyword evidence="6 11" id="KW-0812">Transmembrane</keyword>
<dbReference type="GO" id="GO:0006031">
    <property type="term" value="P:chitin biosynthetic process"/>
    <property type="evidence" value="ECO:0007669"/>
    <property type="project" value="TreeGrafter"/>
</dbReference>
<reference evidence="13 14" key="1">
    <citation type="journal article" date="2011" name="Proc. Natl. Acad. Sci. U.S.A.">
        <title>Evolutionary erosion of yeast sex chromosomes by mating-type switching accidents.</title>
        <authorList>
            <person name="Gordon J.L."/>
            <person name="Armisen D."/>
            <person name="Proux-Wera E."/>
            <person name="Oheigeartaigh S.S."/>
            <person name="Byrne K.P."/>
            <person name="Wolfe K.H."/>
        </authorList>
    </citation>
    <scope>NUCLEOTIDE SEQUENCE [LARGE SCALE GENOMIC DNA]</scope>
    <source>
        <strain evidence="14">ATCC 22294 / BCRC 22015 / CBS 2517 / CECT 1963 / NBRC 1671 / NRRL Y-8276</strain>
    </source>
</reference>
<evidence type="ECO:0000256" key="3">
    <source>
        <dbReference type="ARBA" id="ARBA00022475"/>
    </source>
</evidence>
<evidence type="ECO:0000256" key="2">
    <source>
        <dbReference type="ARBA" id="ARBA00012543"/>
    </source>
</evidence>
<protein>
    <recommendedName>
        <fullName evidence="2">chitin synthase</fullName>
        <ecNumber evidence="2">2.4.1.16</ecNumber>
    </recommendedName>
</protein>
<feature type="transmembrane region" description="Helical" evidence="11">
    <location>
        <begin position="199"/>
        <end position="218"/>
    </location>
</feature>
<dbReference type="InParanoid" id="H2ARS9"/>
<evidence type="ECO:0000259" key="12">
    <source>
        <dbReference type="Pfam" id="PF22997"/>
    </source>
</evidence>
<evidence type="ECO:0000256" key="10">
    <source>
        <dbReference type="SAM" id="MobiDB-lite"/>
    </source>
</evidence>